<keyword evidence="2" id="KW-1185">Reference proteome</keyword>
<reference evidence="2" key="1">
    <citation type="submission" date="2011-08" db="EMBL/GenBank/DDBJ databases">
        <authorList>
            <person name="Rombauts S."/>
        </authorList>
    </citation>
    <scope>NUCLEOTIDE SEQUENCE</scope>
    <source>
        <strain evidence="2">London</strain>
    </source>
</reference>
<dbReference type="EnsemblMetazoa" id="tetur13g00880.1">
    <property type="protein sequence ID" value="tetur13g00880.1"/>
    <property type="gene ID" value="tetur13g00880"/>
</dbReference>
<dbReference type="AlphaFoldDB" id="T1KJR3"/>
<organism evidence="1 2">
    <name type="scientific">Tetranychus urticae</name>
    <name type="common">Two-spotted spider mite</name>
    <dbReference type="NCBI Taxonomy" id="32264"/>
    <lineage>
        <taxon>Eukaryota</taxon>
        <taxon>Metazoa</taxon>
        <taxon>Ecdysozoa</taxon>
        <taxon>Arthropoda</taxon>
        <taxon>Chelicerata</taxon>
        <taxon>Arachnida</taxon>
        <taxon>Acari</taxon>
        <taxon>Acariformes</taxon>
        <taxon>Trombidiformes</taxon>
        <taxon>Prostigmata</taxon>
        <taxon>Eleutherengona</taxon>
        <taxon>Raphignathae</taxon>
        <taxon>Tetranychoidea</taxon>
        <taxon>Tetranychidae</taxon>
        <taxon>Tetranychus</taxon>
    </lineage>
</organism>
<reference evidence="1" key="2">
    <citation type="submission" date="2015-06" db="UniProtKB">
        <authorList>
            <consortium name="EnsemblMetazoa"/>
        </authorList>
    </citation>
    <scope>IDENTIFICATION</scope>
</reference>
<protein>
    <submittedName>
        <fullName evidence="1">Uncharacterized protein</fullName>
    </submittedName>
</protein>
<evidence type="ECO:0000313" key="2">
    <source>
        <dbReference type="Proteomes" id="UP000015104"/>
    </source>
</evidence>
<proteinExistence type="predicted"/>
<evidence type="ECO:0000313" key="1">
    <source>
        <dbReference type="EnsemblMetazoa" id="tetur13g00880.1"/>
    </source>
</evidence>
<dbReference type="HOGENOM" id="CLU_3176010_0_0_1"/>
<dbReference type="Proteomes" id="UP000015104">
    <property type="component" value="Unassembled WGS sequence"/>
</dbReference>
<sequence length="47" mass="5294">MLRLPAEDVSMLSSVVWIDLWEIIDDSLTQQQCLEALQKSGKECSIA</sequence>
<dbReference type="EMBL" id="CAEY01000163">
    <property type="status" value="NOT_ANNOTATED_CDS"/>
    <property type="molecule type" value="Genomic_DNA"/>
</dbReference>
<accession>T1KJR3</accession>
<name>T1KJR3_TETUR</name>